<dbReference type="HOGENOM" id="CLU_002453_1_1_1"/>
<comment type="catalytic activity">
    <reaction evidence="11">
        <text>L-seryl-[protein] + ATP = O-phospho-L-seryl-[protein] + ADP + H(+)</text>
        <dbReference type="Rhea" id="RHEA:17989"/>
        <dbReference type="Rhea" id="RHEA-COMP:9863"/>
        <dbReference type="Rhea" id="RHEA-COMP:11604"/>
        <dbReference type="ChEBI" id="CHEBI:15378"/>
        <dbReference type="ChEBI" id="CHEBI:29999"/>
        <dbReference type="ChEBI" id="CHEBI:30616"/>
        <dbReference type="ChEBI" id="CHEBI:83421"/>
        <dbReference type="ChEBI" id="CHEBI:456216"/>
        <dbReference type="EC" id="2.7.11.1"/>
    </reaction>
</comment>
<evidence type="ECO:0000256" key="5">
    <source>
        <dbReference type="ARBA" id="ARBA00022679"/>
    </source>
</evidence>
<evidence type="ECO:0000313" key="17">
    <source>
        <dbReference type="EMBL" id="EFJ33693.1"/>
    </source>
</evidence>
<dbReference type="Pfam" id="PF00514">
    <property type="entry name" value="Arm"/>
    <property type="match status" value="1"/>
</dbReference>
<proteinExistence type="predicted"/>
<feature type="domain" description="Protein kinase" evidence="16">
    <location>
        <begin position="6"/>
        <end position="258"/>
    </location>
</feature>
<dbReference type="InterPro" id="IPR000719">
    <property type="entry name" value="Prot_kinase_dom"/>
</dbReference>
<evidence type="ECO:0000256" key="8">
    <source>
        <dbReference type="ARBA" id="ARBA00022840"/>
    </source>
</evidence>
<dbReference type="Proteomes" id="UP000001514">
    <property type="component" value="Unassembled WGS sequence"/>
</dbReference>
<comment type="catalytic activity">
    <reaction evidence="10">
        <text>L-threonyl-[protein] + ATP = O-phospho-L-threonyl-[protein] + ADP + H(+)</text>
        <dbReference type="Rhea" id="RHEA:46608"/>
        <dbReference type="Rhea" id="RHEA-COMP:11060"/>
        <dbReference type="Rhea" id="RHEA-COMP:11605"/>
        <dbReference type="ChEBI" id="CHEBI:15378"/>
        <dbReference type="ChEBI" id="CHEBI:30013"/>
        <dbReference type="ChEBI" id="CHEBI:30616"/>
        <dbReference type="ChEBI" id="CHEBI:61977"/>
        <dbReference type="ChEBI" id="CHEBI:456216"/>
        <dbReference type="EC" id="2.7.11.1"/>
    </reaction>
</comment>
<dbReference type="GO" id="GO:0005524">
    <property type="term" value="F:ATP binding"/>
    <property type="evidence" value="ECO:0007669"/>
    <property type="project" value="UniProtKB-UniRule"/>
</dbReference>
<accession>D8R2A9</accession>
<dbReference type="EC" id="2.7.11.1" evidence="2"/>
<dbReference type="GO" id="GO:0005737">
    <property type="term" value="C:cytoplasm"/>
    <property type="evidence" value="ECO:0000318"/>
    <property type="project" value="GO_Central"/>
</dbReference>
<keyword evidence="8 13" id="KW-0067">ATP-binding</keyword>
<evidence type="ECO:0000313" key="18">
    <source>
        <dbReference type="Proteomes" id="UP000001514"/>
    </source>
</evidence>
<evidence type="ECO:0000259" key="16">
    <source>
        <dbReference type="PROSITE" id="PS50011"/>
    </source>
</evidence>
<dbReference type="FunCoup" id="D8R2A9">
    <property type="interactions" value="550"/>
</dbReference>
<keyword evidence="4" id="KW-0723">Serine/threonine-protein kinase</keyword>
<dbReference type="GO" id="GO:0005856">
    <property type="term" value="C:cytoskeleton"/>
    <property type="evidence" value="ECO:0007669"/>
    <property type="project" value="UniProtKB-SubCell"/>
</dbReference>
<keyword evidence="3" id="KW-0963">Cytoplasm</keyword>
<evidence type="ECO:0000256" key="13">
    <source>
        <dbReference type="PROSITE-ProRule" id="PRU10141"/>
    </source>
</evidence>
<reference evidence="17 18" key="1">
    <citation type="journal article" date="2011" name="Science">
        <title>The Selaginella genome identifies genetic changes associated with the evolution of vascular plants.</title>
        <authorList>
            <person name="Banks J.A."/>
            <person name="Nishiyama T."/>
            <person name="Hasebe M."/>
            <person name="Bowman J.L."/>
            <person name="Gribskov M."/>
            <person name="dePamphilis C."/>
            <person name="Albert V.A."/>
            <person name="Aono N."/>
            <person name="Aoyama T."/>
            <person name="Ambrose B.A."/>
            <person name="Ashton N.W."/>
            <person name="Axtell M.J."/>
            <person name="Barker E."/>
            <person name="Barker M.S."/>
            <person name="Bennetzen J.L."/>
            <person name="Bonawitz N.D."/>
            <person name="Chapple C."/>
            <person name="Cheng C."/>
            <person name="Correa L.G."/>
            <person name="Dacre M."/>
            <person name="DeBarry J."/>
            <person name="Dreyer I."/>
            <person name="Elias M."/>
            <person name="Engstrom E.M."/>
            <person name="Estelle M."/>
            <person name="Feng L."/>
            <person name="Finet C."/>
            <person name="Floyd S.K."/>
            <person name="Frommer W.B."/>
            <person name="Fujita T."/>
            <person name="Gramzow L."/>
            <person name="Gutensohn M."/>
            <person name="Harholt J."/>
            <person name="Hattori M."/>
            <person name="Heyl A."/>
            <person name="Hirai T."/>
            <person name="Hiwatashi Y."/>
            <person name="Ishikawa M."/>
            <person name="Iwata M."/>
            <person name="Karol K.G."/>
            <person name="Koehler B."/>
            <person name="Kolukisaoglu U."/>
            <person name="Kubo M."/>
            <person name="Kurata T."/>
            <person name="Lalonde S."/>
            <person name="Li K."/>
            <person name="Li Y."/>
            <person name="Litt A."/>
            <person name="Lyons E."/>
            <person name="Manning G."/>
            <person name="Maruyama T."/>
            <person name="Michael T.P."/>
            <person name="Mikami K."/>
            <person name="Miyazaki S."/>
            <person name="Morinaga S."/>
            <person name="Murata T."/>
            <person name="Mueller-Roeber B."/>
            <person name="Nelson D.R."/>
            <person name="Obara M."/>
            <person name="Oguri Y."/>
            <person name="Olmstead R.G."/>
            <person name="Onodera N."/>
            <person name="Petersen B.L."/>
            <person name="Pils B."/>
            <person name="Prigge M."/>
            <person name="Rensing S.A."/>
            <person name="Riano-Pachon D.M."/>
            <person name="Roberts A.W."/>
            <person name="Sato Y."/>
            <person name="Scheller H.V."/>
            <person name="Schulz B."/>
            <person name="Schulz C."/>
            <person name="Shakirov E.V."/>
            <person name="Shibagaki N."/>
            <person name="Shinohara N."/>
            <person name="Shippen D.E."/>
            <person name="Soerensen I."/>
            <person name="Sotooka R."/>
            <person name="Sugimoto N."/>
            <person name="Sugita M."/>
            <person name="Sumikawa N."/>
            <person name="Tanurdzic M."/>
            <person name="Theissen G."/>
            <person name="Ulvskov P."/>
            <person name="Wakazuki S."/>
            <person name="Weng J.K."/>
            <person name="Willats W.W."/>
            <person name="Wipf D."/>
            <person name="Wolf P.G."/>
            <person name="Yang L."/>
            <person name="Zimmer A.D."/>
            <person name="Zhu Q."/>
            <person name="Mitros T."/>
            <person name="Hellsten U."/>
            <person name="Loque D."/>
            <person name="Otillar R."/>
            <person name="Salamov A."/>
            <person name="Schmutz J."/>
            <person name="Shapiro H."/>
            <person name="Lindquist E."/>
            <person name="Lucas S."/>
            <person name="Rokhsar D."/>
            <person name="Grigoriev I.V."/>
        </authorList>
    </citation>
    <scope>NUCLEOTIDE SEQUENCE [LARGE SCALE GENOMIC DNA]</scope>
</reference>
<feature type="coiled-coil region" evidence="14">
    <location>
        <begin position="40"/>
        <end position="67"/>
    </location>
</feature>
<dbReference type="PROSITE" id="PS00107">
    <property type="entry name" value="PROTEIN_KINASE_ATP"/>
    <property type="match status" value="1"/>
</dbReference>
<dbReference type="CDD" id="cd14002">
    <property type="entry name" value="STKc_STK36"/>
    <property type="match status" value="1"/>
</dbReference>
<comment type="subcellular location">
    <subcellularLocation>
        <location evidence="1">Cytoplasm</location>
        <location evidence="1">Cytoskeleton</location>
    </subcellularLocation>
</comment>
<dbReference type="STRING" id="88036.D8R2A9"/>
<dbReference type="OMA" id="NSNILCE"/>
<dbReference type="InterPro" id="IPR000225">
    <property type="entry name" value="Armadillo"/>
</dbReference>
<name>D8R2A9_SELML</name>
<dbReference type="Pfam" id="PF00069">
    <property type="entry name" value="Pkinase"/>
    <property type="match status" value="1"/>
</dbReference>
<dbReference type="GO" id="GO:0004674">
    <property type="term" value="F:protein serine/threonine kinase activity"/>
    <property type="evidence" value="ECO:0007669"/>
    <property type="project" value="UniProtKB-KW"/>
</dbReference>
<dbReference type="KEGG" id="smo:SELMODRAFT_230534"/>
<feature type="region of interest" description="Disordered" evidence="15">
    <location>
        <begin position="904"/>
        <end position="926"/>
    </location>
</feature>
<dbReference type="PANTHER" id="PTHR22983">
    <property type="entry name" value="PROTEIN KINASE RELATED"/>
    <property type="match status" value="1"/>
</dbReference>
<dbReference type="InterPro" id="IPR017441">
    <property type="entry name" value="Protein_kinase_ATP_BS"/>
</dbReference>
<dbReference type="FunFam" id="1.25.10.10:FF:000223">
    <property type="entry name" value="Serine/threonine-protein kinase TIO"/>
    <property type="match status" value="1"/>
</dbReference>
<evidence type="ECO:0000256" key="15">
    <source>
        <dbReference type="SAM" id="MobiDB-lite"/>
    </source>
</evidence>
<keyword evidence="14" id="KW-0175">Coiled coil</keyword>
<keyword evidence="7" id="KW-0418">Kinase</keyword>
<evidence type="ECO:0000256" key="2">
    <source>
        <dbReference type="ARBA" id="ARBA00012513"/>
    </source>
</evidence>
<dbReference type="SMART" id="SM00185">
    <property type="entry name" value="ARM"/>
    <property type="match status" value="4"/>
</dbReference>
<dbReference type="SUPFAM" id="SSF48371">
    <property type="entry name" value="ARM repeat"/>
    <property type="match status" value="1"/>
</dbReference>
<sequence>MGVENYHVIELVGEGSFGKVYKGRRKFTGQTVAMKFILKHGKSDKDIENLRQEIEILRQLKHENIIEMLDAFESPQEFCVVTEFAQASGELFEILEDDKCLPEAQVQAIAKQLVRALHYLHSHRIIHRDMKPQNILIGAGGIVKLCDFGFARAMSCNTMVLRSIKGTPLYMAPELVREQPYNHTADLWSLGVILYELYVGQPPFYTNSVYTLIRHIVKDPVKYPDTISSNFKSFLKGLLNKVSESRLTWPALLDHPFTLLKELRVDKCDAGSKSCDCIRKRVEPAPTERPESVPCPSDDNTSQACTAPLDNTEFSVLDKLEASSRTAKGANAICQDRGAFAHVLHPFRNFNSKGTAASDQASAGANQALRVLWNLLGAGAVSQRAAVEDAIPAILGLSRATLGSNISDHAALLTKAVSYQHDSSGRVLFESTACVAQLLMRITSGLSKFFGSAQDVKGDVQIMTQIVGQARSLSIADHLCSCLNVTGSNLMSSLWTSSPAAGEACKAMWALTLGLNLLTVLRGWTEAKNDSNKLSDGVMEVVTDSICKLKGVQAGLCHSLLHGSESTLSSTLQILLRCCIISPIVCEVLAGISAKDRASNQAPGGGDGTVVAAIFRMVSVHLASSQEGGNKGSGIDGLLSYASFTLAAIAQGLAAQGRLSLSSMLTTSVPKQRARLGALTQLASLEQGAAALRQPRSAAAFLALAAILMLEQNADNSSVTSDATLSLVSLKEISCHGLESSPCTMGLLSHVDDRGVWKKNGGMLTSWHGMRDGYVGVLLSRLSCGGTFGSEQACTAGLHLILISLLGSSPKITDDCSESEAFEGGAGLSPSGVLYSISALALCLPGGAYRDILLRKESLLALLSLLSKRHLMQLQVWEGYNGGSTGLTEVVHRVLDILEFSFSSQSSHGSPRTSTTSSSAVANSPSKANETELGKLITANMSLYWQLLHECRAASPLVRCLEFLSMNDMIRPVAFVSRMVQSSRLLAIDIVKEGLLSPLLMAKMLDPSSPKDVVLDVLMTVSNLARMSKDFYEPIGEACIWDSFKTYLVHGDSNVRARCCSALGNMCRHTPYFYEALVSYDLIKLLIDRCADPDRHTRKFACFAVGNAAYHNDQLYEQLRRAIPHLTNLLLGNEEDKTKANAAGALSNLVRNSSKLCEDIISQGAMKALIQVIADCSSVALSSGTKEINAESPLKIALFSVGNMCIHAPCRQYLRSLELFRVLLQLKNSTDSTIIKYLNRIMCKFPDISAQQTRS</sequence>
<dbReference type="Gramene" id="EFJ33693">
    <property type="protein sequence ID" value="EFJ33693"/>
    <property type="gene ID" value="SELMODRAFT_230534"/>
</dbReference>
<dbReference type="SUPFAM" id="SSF56112">
    <property type="entry name" value="Protein kinase-like (PK-like)"/>
    <property type="match status" value="1"/>
</dbReference>
<dbReference type="PROSITE" id="PS50011">
    <property type="entry name" value="PROTEIN_KINASE_DOM"/>
    <property type="match status" value="1"/>
</dbReference>
<organism evidence="18">
    <name type="scientific">Selaginella moellendorffii</name>
    <name type="common">Spikemoss</name>
    <dbReference type="NCBI Taxonomy" id="88036"/>
    <lineage>
        <taxon>Eukaryota</taxon>
        <taxon>Viridiplantae</taxon>
        <taxon>Streptophyta</taxon>
        <taxon>Embryophyta</taxon>
        <taxon>Tracheophyta</taxon>
        <taxon>Lycopodiopsida</taxon>
        <taxon>Selaginellales</taxon>
        <taxon>Selaginellaceae</taxon>
        <taxon>Selaginella</taxon>
    </lineage>
</organism>
<dbReference type="PANTHER" id="PTHR22983:SF6">
    <property type="entry name" value="SERINE_THREONINE-PROTEIN KINASE 36"/>
    <property type="match status" value="1"/>
</dbReference>
<evidence type="ECO:0000256" key="9">
    <source>
        <dbReference type="ARBA" id="ARBA00023212"/>
    </source>
</evidence>
<dbReference type="InterPro" id="IPR008271">
    <property type="entry name" value="Ser/Thr_kinase_AS"/>
</dbReference>
<dbReference type="InterPro" id="IPR011009">
    <property type="entry name" value="Kinase-like_dom_sf"/>
</dbReference>
<dbReference type="eggNOG" id="KOG0597">
    <property type="taxonomic scope" value="Eukaryota"/>
</dbReference>
<keyword evidence="6 13" id="KW-0547">Nucleotide-binding</keyword>
<keyword evidence="5" id="KW-0808">Transferase</keyword>
<dbReference type="InterPro" id="IPR011989">
    <property type="entry name" value="ARM-like"/>
</dbReference>
<keyword evidence="9" id="KW-0206">Cytoskeleton</keyword>
<evidence type="ECO:0000256" key="11">
    <source>
        <dbReference type="ARBA" id="ARBA00048679"/>
    </source>
</evidence>
<evidence type="ECO:0000256" key="7">
    <source>
        <dbReference type="ARBA" id="ARBA00022777"/>
    </source>
</evidence>
<gene>
    <name evidence="17" type="ORF">SELMODRAFT_230534</name>
</gene>
<evidence type="ECO:0000256" key="6">
    <source>
        <dbReference type="ARBA" id="ARBA00022741"/>
    </source>
</evidence>
<dbReference type="InterPro" id="IPR016024">
    <property type="entry name" value="ARM-type_fold"/>
</dbReference>
<dbReference type="PROSITE" id="PS00108">
    <property type="entry name" value="PROTEIN_KINASE_ST"/>
    <property type="match status" value="1"/>
</dbReference>
<dbReference type="FunFam" id="3.30.200.20:FF:000042">
    <property type="entry name" value="Aurora kinase A"/>
    <property type="match status" value="1"/>
</dbReference>
<evidence type="ECO:0000256" key="3">
    <source>
        <dbReference type="ARBA" id="ARBA00022490"/>
    </source>
</evidence>
<dbReference type="Gene3D" id="1.10.510.10">
    <property type="entry name" value="Transferase(Phosphotransferase) domain 1"/>
    <property type="match status" value="1"/>
</dbReference>
<dbReference type="AlphaFoldDB" id="D8R2A9"/>
<evidence type="ECO:0000256" key="10">
    <source>
        <dbReference type="ARBA" id="ARBA00047899"/>
    </source>
</evidence>
<dbReference type="SMART" id="SM00220">
    <property type="entry name" value="S_TKc"/>
    <property type="match status" value="1"/>
</dbReference>
<feature type="binding site" evidence="13">
    <location>
        <position position="39"/>
    </location>
    <ligand>
        <name>ATP</name>
        <dbReference type="ChEBI" id="CHEBI:30616"/>
    </ligand>
</feature>
<dbReference type="EMBL" id="GL377570">
    <property type="protein sequence ID" value="EFJ33693.1"/>
    <property type="molecule type" value="Genomic_DNA"/>
</dbReference>
<evidence type="ECO:0000256" key="12">
    <source>
        <dbReference type="ARBA" id="ARBA00075375"/>
    </source>
</evidence>
<dbReference type="InParanoid" id="D8R2A9"/>
<protein>
    <recommendedName>
        <fullName evidence="2">non-specific serine/threonine protein kinase</fullName>
        <ecNumber evidence="2">2.7.11.1</ecNumber>
    </recommendedName>
    <alternativeName>
        <fullName evidence="12">Fused homolog</fullName>
    </alternativeName>
</protein>
<dbReference type="Gene3D" id="1.25.10.10">
    <property type="entry name" value="Leucine-rich Repeat Variant"/>
    <property type="match status" value="2"/>
</dbReference>
<evidence type="ECO:0000256" key="1">
    <source>
        <dbReference type="ARBA" id="ARBA00004245"/>
    </source>
</evidence>
<evidence type="ECO:0000256" key="14">
    <source>
        <dbReference type="SAM" id="Coils"/>
    </source>
</evidence>
<dbReference type="FunFam" id="1.10.510.10:FF:000292">
    <property type="entry name" value="Serine/threonine-protein kinase 36"/>
    <property type="match status" value="1"/>
</dbReference>
<evidence type="ECO:0000256" key="4">
    <source>
        <dbReference type="ARBA" id="ARBA00022527"/>
    </source>
</evidence>
<keyword evidence="18" id="KW-1185">Reference proteome</keyword>